<reference evidence="2 3" key="1">
    <citation type="submission" date="2013-11" db="EMBL/GenBank/DDBJ databases">
        <title>The Genome Sequence of Phytophthora parasitica P1976.</title>
        <authorList>
            <consortium name="The Broad Institute Genomics Platform"/>
            <person name="Russ C."/>
            <person name="Tyler B."/>
            <person name="Panabieres F."/>
            <person name="Shan W."/>
            <person name="Tripathy S."/>
            <person name="Grunwald N."/>
            <person name="Machado M."/>
            <person name="Johnson C.S."/>
            <person name="Walker B."/>
            <person name="Young S."/>
            <person name="Zeng Q."/>
            <person name="Gargeya S."/>
            <person name="Fitzgerald M."/>
            <person name="Haas B."/>
            <person name="Abouelleil A."/>
            <person name="Allen A.W."/>
            <person name="Alvarado L."/>
            <person name="Arachchi H.M."/>
            <person name="Berlin A.M."/>
            <person name="Chapman S.B."/>
            <person name="Gainer-Dewar J."/>
            <person name="Goldberg J."/>
            <person name="Griggs A."/>
            <person name="Gujja S."/>
            <person name="Hansen M."/>
            <person name="Howarth C."/>
            <person name="Imamovic A."/>
            <person name="Ireland A."/>
            <person name="Larimer J."/>
            <person name="McCowan C."/>
            <person name="Murphy C."/>
            <person name="Pearson M."/>
            <person name="Poon T.W."/>
            <person name="Priest M."/>
            <person name="Roberts A."/>
            <person name="Saif S."/>
            <person name="Shea T."/>
            <person name="Sisk P."/>
            <person name="Sykes S."/>
            <person name="Wortman J."/>
            <person name="Nusbaum C."/>
            <person name="Birren B."/>
        </authorList>
    </citation>
    <scope>NUCLEOTIDE SEQUENCE [LARGE SCALE GENOMIC DNA]</scope>
    <source>
        <strain evidence="2 3">P1976</strain>
    </source>
</reference>
<dbReference type="AlphaFoldDB" id="A0A080ZE68"/>
<evidence type="ECO:0000256" key="1">
    <source>
        <dbReference type="SAM" id="MobiDB-lite"/>
    </source>
</evidence>
<name>A0A080ZE68_PHYNI</name>
<feature type="region of interest" description="Disordered" evidence="1">
    <location>
        <begin position="1"/>
        <end position="25"/>
    </location>
</feature>
<sequence length="84" mass="9055">MGEEEQGSVEGATESLLETAERRSPLESLTRYHPGKGCNVVIVSKQNQAANEIDLSLSVSTEPQMVAMQPAQAVGLRLEIDLES</sequence>
<evidence type="ECO:0000313" key="3">
    <source>
        <dbReference type="Proteomes" id="UP000028582"/>
    </source>
</evidence>
<gene>
    <name evidence="2" type="ORF">F444_17687</name>
</gene>
<accession>A0A080ZE68</accession>
<organism evidence="2 3">
    <name type="scientific">Phytophthora nicotianae P1976</name>
    <dbReference type="NCBI Taxonomy" id="1317066"/>
    <lineage>
        <taxon>Eukaryota</taxon>
        <taxon>Sar</taxon>
        <taxon>Stramenopiles</taxon>
        <taxon>Oomycota</taxon>
        <taxon>Peronosporomycetes</taxon>
        <taxon>Peronosporales</taxon>
        <taxon>Peronosporaceae</taxon>
        <taxon>Phytophthora</taxon>
    </lineage>
</organism>
<proteinExistence type="predicted"/>
<protein>
    <submittedName>
        <fullName evidence="2">Uncharacterized protein</fullName>
    </submittedName>
</protein>
<dbReference type="Proteomes" id="UP000028582">
    <property type="component" value="Unassembled WGS sequence"/>
</dbReference>
<evidence type="ECO:0000313" key="2">
    <source>
        <dbReference type="EMBL" id="ETO64929.1"/>
    </source>
</evidence>
<comment type="caution">
    <text evidence="2">The sequence shown here is derived from an EMBL/GenBank/DDBJ whole genome shotgun (WGS) entry which is preliminary data.</text>
</comment>
<dbReference type="EMBL" id="ANJA01003240">
    <property type="protein sequence ID" value="ETO64929.1"/>
    <property type="molecule type" value="Genomic_DNA"/>
</dbReference>